<dbReference type="RefSeq" id="WP_261959578.1">
    <property type="nucleotide sequence ID" value="NZ_BAAAXA010000001.1"/>
</dbReference>
<gene>
    <name evidence="1" type="ORF">GCM10017581_066540</name>
</gene>
<dbReference type="AlphaFoldDB" id="A0A9W6KMS2"/>
<dbReference type="Gene3D" id="1.25.40.20">
    <property type="entry name" value="Ankyrin repeat-containing domain"/>
    <property type="match status" value="2"/>
</dbReference>
<keyword evidence="2" id="KW-1185">Reference proteome</keyword>
<sequence>MGWDFRGLYTVGTAAARDRLTRDALVRGRFAEIPPAAAPDAALPAHGLLVVHGFGPHADDPVPWDAFWPAPGTAVAELPDEVRALDRPHRPPRNLVAWMRESAAATGAPMVLYECVMFAGTIEAEVALVCTATGTRVCDRATARTSPLIVMLEVLGARPRQWLFPPHERPFPHHLDAPPQQLARLSPSHAFRHDDLDVVDALIHRGAELTGASLCQAAEHGNPAIVERLLRAGAPLAPFPDDALGHAATPACARLLLAAGATADARTLASVTWRGFADTARLLIDSGTPVDLAALWEPAVQGGVRFLVERALATDAPVDRPRGLLLATVYDRPAIVELLLAAGVRPTPEALAAAARDDHTAILRMLLAHVTPDATPAADPGTRPT</sequence>
<dbReference type="EMBL" id="BSFP01000051">
    <property type="protein sequence ID" value="GLL04907.1"/>
    <property type="molecule type" value="Genomic_DNA"/>
</dbReference>
<evidence type="ECO:0008006" key="3">
    <source>
        <dbReference type="Google" id="ProtNLM"/>
    </source>
</evidence>
<dbReference type="Proteomes" id="UP001143480">
    <property type="component" value="Unassembled WGS sequence"/>
</dbReference>
<name>A0A9W6KMS2_9ACTN</name>
<organism evidence="1 2">
    <name type="scientific">Dactylosporangium matsuzakiense</name>
    <dbReference type="NCBI Taxonomy" id="53360"/>
    <lineage>
        <taxon>Bacteria</taxon>
        <taxon>Bacillati</taxon>
        <taxon>Actinomycetota</taxon>
        <taxon>Actinomycetes</taxon>
        <taxon>Micromonosporales</taxon>
        <taxon>Micromonosporaceae</taxon>
        <taxon>Dactylosporangium</taxon>
    </lineage>
</organism>
<dbReference type="InterPro" id="IPR036770">
    <property type="entry name" value="Ankyrin_rpt-contain_sf"/>
</dbReference>
<accession>A0A9W6KMS2</accession>
<comment type="caution">
    <text evidence="1">The sequence shown here is derived from an EMBL/GenBank/DDBJ whole genome shotgun (WGS) entry which is preliminary data.</text>
</comment>
<evidence type="ECO:0000313" key="2">
    <source>
        <dbReference type="Proteomes" id="UP001143480"/>
    </source>
</evidence>
<reference evidence="1" key="2">
    <citation type="submission" date="2023-01" db="EMBL/GenBank/DDBJ databases">
        <authorList>
            <person name="Sun Q."/>
            <person name="Evtushenko L."/>
        </authorList>
    </citation>
    <scope>NUCLEOTIDE SEQUENCE</scope>
    <source>
        <strain evidence="1">VKM Ac-1321</strain>
    </source>
</reference>
<proteinExistence type="predicted"/>
<protein>
    <recommendedName>
        <fullName evidence="3">Ankyrin repeat protein</fullName>
    </recommendedName>
</protein>
<reference evidence="1" key="1">
    <citation type="journal article" date="2014" name="Int. J. Syst. Evol. Microbiol.">
        <title>Complete genome sequence of Corynebacterium casei LMG S-19264T (=DSM 44701T), isolated from a smear-ripened cheese.</title>
        <authorList>
            <consortium name="US DOE Joint Genome Institute (JGI-PGF)"/>
            <person name="Walter F."/>
            <person name="Albersmeier A."/>
            <person name="Kalinowski J."/>
            <person name="Ruckert C."/>
        </authorList>
    </citation>
    <scope>NUCLEOTIDE SEQUENCE</scope>
    <source>
        <strain evidence="1">VKM Ac-1321</strain>
    </source>
</reference>
<evidence type="ECO:0000313" key="1">
    <source>
        <dbReference type="EMBL" id="GLL04907.1"/>
    </source>
</evidence>
<dbReference type="SUPFAM" id="SSF48403">
    <property type="entry name" value="Ankyrin repeat"/>
    <property type="match status" value="1"/>
</dbReference>